<evidence type="ECO:0000259" key="5">
    <source>
        <dbReference type="Pfam" id="PF08028"/>
    </source>
</evidence>
<dbReference type="GO" id="GO:0050660">
    <property type="term" value="F:flavin adenine dinucleotide binding"/>
    <property type="evidence" value="ECO:0007669"/>
    <property type="project" value="InterPro"/>
</dbReference>
<dbReference type="InterPro" id="IPR037069">
    <property type="entry name" value="AcylCoA_DH/ox_N_sf"/>
</dbReference>
<dbReference type="Pfam" id="PF08028">
    <property type="entry name" value="Acyl-CoA_dh_2"/>
    <property type="match status" value="1"/>
</dbReference>
<dbReference type="PANTHER" id="PTHR48083:SF19">
    <property type="entry name" value="FLAVIN-DEPENDENT MONOOXYGENASE, OXYGENASE SUBUNIT HSAA"/>
    <property type="match status" value="1"/>
</dbReference>
<name>A0A7U7ES42_9GAMM</name>
<organism evidence="6 7">
    <name type="scientific">Zestomonas carbonaria</name>
    <dbReference type="NCBI Taxonomy" id="2762745"/>
    <lineage>
        <taxon>Bacteria</taxon>
        <taxon>Pseudomonadati</taxon>
        <taxon>Pseudomonadota</taxon>
        <taxon>Gammaproteobacteria</taxon>
        <taxon>Pseudomonadales</taxon>
        <taxon>Pseudomonadaceae</taxon>
        <taxon>Zestomonas</taxon>
    </lineage>
</organism>
<evidence type="ECO:0000256" key="3">
    <source>
        <dbReference type="SAM" id="MobiDB-lite"/>
    </source>
</evidence>
<feature type="domain" description="Acyl-CoA dehydrogenase/oxidase N-terminal" evidence="4">
    <location>
        <begin position="50"/>
        <end position="152"/>
    </location>
</feature>
<dbReference type="PANTHER" id="PTHR48083">
    <property type="entry name" value="MEDIUM-CHAIN SPECIFIC ACYL-COA DEHYDROGENASE, MITOCHONDRIAL-RELATED"/>
    <property type="match status" value="1"/>
</dbReference>
<comment type="similarity">
    <text evidence="2">Belongs to the HpaH/HsaA monooxygenase family.</text>
</comment>
<proteinExistence type="inferred from homology"/>
<dbReference type="EC" id="1.14.14.-" evidence="6"/>
<feature type="domain" description="Acyl-CoA dehydrogenase C-terminal" evidence="5">
    <location>
        <begin position="272"/>
        <end position="406"/>
    </location>
</feature>
<feature type="region of interest" description="Disordered" evidence="3">
    <location>
        <begin position="1"/>
        <end position="35"/>
    </location>
</feature>
<dbReference type="RefSeq" id="WP_187673308.1">
    <property type="nucleotide sequence ID" value="NZ_CAJFCI010000080.1"/>
</dbReference>
<keyword evidence="1 6" id="KW-0560">Oxidoreductase</keyword>
<dbReference type="SUPFAM" id="SSF47203">
    <property type="entry name" value="Acyl-CoA dehydrogenase C-terminal domain-like"/>
    <property type="match status" value="1"/>
</dbReference>
<dbReference type="Pfam" id="PF02771">
    <property type="entry name" value="Acyl-CoA_dh_N"/>
    <property type="match status" value="1"/>
</dbReference>
<dbReference type="EMBL" id="CAJFCI010000080">
    <property type="protein sequence ID" value="CAD5110011.1"/>
    <property type="molecule type" value="Genomic_DNA"/>
</dbReference>
<dbReference type="GO" id="GO:0033539">
    <property type="term" value="P:fatty acid beta-oxidation using acyl-CoA dehydrogenase"/>
    <property type="evidence" value="ECO:0007669"/>
    <property type="project" value="TreeGrafter"/>
</dbReference>
<keyword evidence="6" id="KW-0503">Monooxygenase</keyword>
<dbReference type="InterPro" id="IPR023922">
    <property type="entry name" value="S04_starv_induced_SfnB"/>
</dbReference>
<dbReference type="InterPro" id="IPR009100">
    <property type="entry name" value="AcylCoA_DH/oxidase_NM_dom_sf"/>
</dbReference>
<gene>
    <name evidence="6" type="primary">sfnC_4</name>
    <name evidence="6" type="ORF">PSEWESI4_04327</name>
</gene>
<reference evidence="6 7" key="1">
    <citation type="submission" date="2020-08" db="EMBL/GenBank/DDBJ databases">
        <authorList>
            <person name="Criscuolo A."/>
        </authorList>
    </citation>
    <scope>NUCLEOTIDE SEQUENCE [LARGE SCALE GENOMIC DNA]</scope>
    <source>
        <strain evidence="6">CIP111764</strain>
    </source>
</reference>
<evidence type="ECO:0000256" key="2">
    <source>
        <dbReference type="ARBA" id="ARBA00049661"/>
    </source>
</evidence>
<dbReference type="NCBIfam" id="TIGR04022">
    <property type="entry name" value="sulfur_SfnB"/>
    <property type="match status" value="1"/>
</dbReference>
<dbReference type="InterPro" id="IPR013786">
    <property type="entry name" value="AcylCoA_DH/ox_N"/>
</dbReference>
<dbReference type="PIRSF" id="PIRSF016578">
    <property type="entry name" value="HsaA"/>
    <property type="match status" value="1"/>
</dbReference>
<dbReference type="SUPFAM" id="SSF56645">
    <property type="entry name" value="Acyl-CoA dehydrogenase NM domain-like"/>
    <property type="match status" value="1"/>
</dbReference>
<dbReference type="InterPro" id="IPR050741">
    <property type="entry name" value="Acyl-CoA_dehydrogenase"/>
</dbReference>
<accession>A0A7U7ES42</accession>
<dbReference type="Gene3D" id="1.10.540.10">
    <property type="entry name" value="Acyl-CoA dehydrogenase/oxidase, N-terminal domain"/>
    <property type="match status" value="1"/>
</dbReference>
<dbReference type="GO" id="GO:0003995">
    <property type="term" value="F:acyl-CoA dehydrogenase activity"/>
    <property type="evidence" value="ECO:0007669"/>
    <property type="project" value="TreeGrafter"/>
</dbReference>
<dbReference type="GO" id="GO:0005737">
    <property type="term" value="C:cytoplasm"/>
    <property type="evidence" value="ECO:0007669"/>
    <property type="project" value="TreeGrafter"/>
</dbReference>
<evidence type="ECO:0000259" key="4">
    <source>
        <dbReference type="Pfam" id="PF02771"/>
    </source>
</evidence>
<keyword evidence="7" id="KW-1185">Reference proteome</keyword>
<evidence type="ECO:0000313" key="6">
    <source>
        <dbReference type="EMBL" id="CAD5110011.1"/>
    </source>
</evidence>
<dbReference type="InterPro" id="IPR036250">
    <property type="entry name" value="AcylCo_DH-like_C"/>
</dbReference>
<dbReference type="InterPro" id="IPR046373">
    <property type="entry name" value="Acyl-CoA_Oxase/DH_mid-dom_sf"/>
</dbReference>
<dbReference type="Gene3D" id="2.40.110.10">
    <property type="entry name" value="Butyryl-CoA Dehydrogenase, subunit A, domain 2"/>
    <property type="match status" value="1"/>
</dbReference>
<dbReference type="Gene3D" id="1.20.140.10">
    <property type="entry name" value="Butyryl-CoA Dehydrogenase, subunit A, domain 3"/>
    <property type="match status" value="1"/>
</dbReference>
<dbReference type="Proteomes" id="UP000583387">
    <property type="component" value="Unassembled WGS sequence"/>
</dbReference>
<protein>
    <submittedName>
        <fullName evidence="6">Putative FMNH2-dependent monooxygenase SfnC</fullName>
        <ecNumber evidence="6">1.14.14.-</ecNumber>
    </submittedName>
</protein>
<comment type="caution">
    <text evidence="6">The sequence shown here is derived from an EMBL/GenBank/DDBJ whole genome shotgun (WGS) entry which is preliminary data.</text>
</comment>
<evidence type="ECO:0000313" key="7">
    <source>
        <dbReference type="Proteomes" id="UP000583387"/>
    </source>
</evidence>
<dbReference type="InterPro" id="IPR013107">
    <property type="entry name" value="Acyl-CoA_DH_C"/>
</dbReference>
<sequence length="431" mass="46623">MTGPTTPEDTASHQEAFANPGSHPALPASDQDIAPPLHPARILRTDEEALRAAHELAEAAKAEAVLRDRERKLPWELVERFTASGLGGIAIPAVFDGPQLSHVTIAEVFRIVSAVDPALGQIPQNQFGVIGLLRAAASGEQQRRLFASVLAGWRIGNAGPERGSKHTLDMRARIERVNGRHLFSGEKFYSTGALFAHWVAAKALDDQGQPVLAFIQRGRPGLRIVNDWSGFGQRTTASGTVLLDRVEVDADNLIPLAPLTDKPSLQGASSQLIQAAIDLGIADGALRDAIAFVRDKARPWIDAKVDRASDDPYVIADIGRLQIELHAAEALLRKAGRVLDEVAAAPIDVDGAARASIAVAEAKALTTEISLQASEKLLELAGSRATLAEFGLDRHWRNARTHTLHDPVRWKYHAIGAWHLNGRHPARHSWI</sequence>
<dbReference type="AlphaFoldDB" id="A0A7U7ES42"/>
<dbReference type="GO" id="GO:0016712">
    <property type="term" value="F:oxidoreductase activity, acting on paired donors, with incorporation or reduction of molecular oxygen, reduced flavin or flavoprotein as one donor, and incorporation of one atom of oxygen"/>
    <property type="evidence" value="ECO:0007669"/>
    <property type="project" value="TreeGrafter"/>
</dbReference>
<evidence type="ECO:0000256" key="1">
    <source>
        <dbReference type="ARBA" id="ARBA00023002"/>
    </source>
</evidence>